<dbReference type="EMBL" id="BGPR01005577">
    <property type="protein sequence ID" value="GBN11459.1"/>
    <property type="molecule type" value="Genomic_DNA"/>
</dbReference>
<comment type="caution">
    <text evidence="1">The sequence shown here is derived from an EMBL/GenBank/DDBJ whole genome shotgun (WGS) entry which is preliminary data.</text>
</comment>
<reference evidence="1 2" key="1">
    <citation type="journal article" date="2019" name="Sci. Rep.">
        <title>Orb-weaving spider Araneus ventricosus genome elucidates the spidroin gene catalogue.</title>
        <authorList>
            <person name="Kono N."/>
            <person name="Nakamura H."/>
            <person name="Ohtoshi R."/>
            <person name="Moran D.A.P."/>
            <person name="Shinohara A."/>
            <person name="Yoshida Y."/>
            <person name="Fujiwara M."/>
            <person name="Mori M."/>
            <person name="Tomita M."/>
            <person name="Arakawa K."/>
        </authorList>
    </citation>
    <scope>NUCLEOTIDE SEQUENCE [LARGE SCALE GENOMIC DNA]</scope>
</reference>
<organism evidence="1 2">
    <name type="scientific">Araneus ventricosus</name>
    <name type="common">Orbweaver spider</name>
    <name type="synonym">Epeira ventricosa</name>
    <dbReference type="NCBI Taxonomy" id="182803"/>
    <lineage>
        <taxon>Eukaryota</taxon>
        <taxon>Metazoa</taxon>
        <taxon>Ecdysozoa</taxon>
        <taxon>Arthropoda</taxon>
        <taxon>Chelicerata</taxon>
        <taxon>Arachnida</taxon>
        <taxon>Araneae</taxon>
        <taxon>Araneomorphae</taxon>
        <taxon>Entelegynae</taxon>
        <taxon>Araneoidea</taxon>
        <taxon>Araneidae</taxon>
        <taxon>Araneus</taxon>
    </lineage>
</organism>
<accession>A0A4Y2LAP5</accession>
<gene>
    <name evidence="1" type="ORF">AVEN_76463_1</name>
</gene>
<dbReference type="Proteomes" id="UP000499080">
    <property type="component" value="Unassembled WGS sequence"/>
</dbReference>
<protein>
    <submittedName>
        <fullName evidence="1">Uncharacterized protein</fullName>
    </submittedName>
</protein>
<name>A0A4Y2LAP5_ARAVE</name>
<dbReference type="AlphaFoldDB" id="A0A4Y2LAP5"/>
<evidence type="ECO:0000313" key="2">
    <source>
        <dbReference type="Proteomes" id="UP000499080"/>
    </source>
</evidence>
<evidence type="ECO:0000313" key="1">
    <source>
        <dbReference type="EMBL" id="GBN11459.1"/>
    </source>
</evidence>
<sequence length="85" mass="9490">MLENVRFRIPIPKHQTDLPRSIEVARAVLSKVGAGRDPARRTARAGETVPNDLRLHCVTFGNQSPNVLPSFSQLIITAEDSERRD</sequence>
<proteinExistence type="predicted"/>
<keyword evidence="2" id="KW-1185">Reference proteome</keyword>